<dbReference type="SMART" id="SM00631">
    <property type="entry name" value="Zn_pept"/>
    <property type="match status" value="1"/>
</dbReference>
<keyword evidence="9" id="KW-0645">Protease</keyword>
<evidence type="ECO:0000256" key="24">
    <source>
        <dbReference type="ARBA" id="ARBA00079230"/>
    </source>
</evidence>
<dbReference type="Pfam" id="PF18027">
    <property type="entry name" value="Pepdidase_M14_N"/>
    <property type="match status" value="1"/>
</dbReference>
<comment type="similarity">
    <text evidence="6 25">Belongs to the peptidase M14 family.</text>
</comment>
<dbReference type="EC" id="3.4.17.24" evidence="18"/>
<feature type="region of interest" description="Disordered" evidence="26">
    <location>
        <begin position="473"/>
        <end position="495"/>
    </location>
</feature>
<evidence type="ECO:0000256" key="16">
    <source>
        <dbReference type="ARBA" id="ARBA00023273"/>
    </source>
</evidence>
<dbReference type="InterPro" id="IPR000834">
    <property type="entry name" value="Peptidase_M14"/>
</dbReference>
<keyword evidence="12" id="KW-0862">Zinc</keyword>
<keyword evidence="13" id="KW-0333">Golgi apparatus</keyword>
<evidence type="ECO:0000256" key="8">
    <source>
        <dbReference type="ARBA" id="ARBA00022645"/>
    </source>
</evidence>
<evidence type="ECO:0000256" key="20">
    <source>
        <dbReference type="ARBA" id="ARBA00055609"/>
    </source>
</evidence>
<sequence length="495" mass="57478">MKTNMAESRTAETGSDIEIDETITGNLSKYTAFPPGYYGQTKKGHLVFDACFESGNLGRVDHITEFEYDLFIRPDTCNPRFRVWFNFSVENVKESQRVIFNIVNFSKTKSLYRDGMAPMVKSTSRPKWQRLPPRNVYYYRCPDHRKNYVMSFAFCFDREDDIYQFAYCYPYTYTRLQHYLDNLEKRNMDYYCKELLGLSVQQRQLDLLTITNPVNLRPGAEQKVVFITARVHPGETPSSLVCQGIIDFLVSPHPIAKVLRDHLVFKIAPMLNPDGVYLGNYRCSLMGYDLNRHWVDPSPWAHPTLNGIKQLIIQMHNNPKVTLEFYIDIHAHSTMTNGFMYGNVFEDEERFHRQIIFPKLLCQNAEDFSFSSTSFNRDAVKAGTGRRFLGGLLDDTSYCYTLEVSFYSYIVGGTSSTVPYSEETYMKLGRNVARTFLDYYRLNAITERPLAPVSSTWKEKAIPYRCSYHRIQGNNQAANKPEKRTHTTLKYTHSS</sequence>
<feature type="domain" description="Peptidase M14" evidence="27">
    <location>
        <begin position="169"/>
        <end position="440"/>
    </location>
</feature>
<evidence type="ECO:0000256" key="25">
    <source>
        <dbReference type="PROSITE-ProRule" id="PRU01379"/>
    </source>
</evidence>
<dbReference type="PANTHER" id="PTHR12756:SF9">
    <property type="entry name" value="CYTOSOLIC CARBOXYPEPTIDASE 6"/>
    <property type="match status" value="1"/>
</dbReference>
<dbReference type="GO" id="GO:0008270">
    <property type="term" value="F:zinc ion binding"/>
    <property type="evidence" value="ECO:0007669"/>
    <property type="project" value="InterPro"/>
</dbReference>
<dbReference type="CDD" id="cd06908">
    <property type="entry name" value="M14_AGBL4_like"/>
    <property type="match status" value="1"/>
</dbReference>
<keyword evidence="10" id="KW-0479">Metal-binding</keyword>
<evidence type="ECO:0000259" key="27">
    <source>
        <dbReference type="PROSITE" id="PS52035"/>
    </source>
</evidence>
<comment type="function">
    <text evidence="20">Metallocarboxypeptidase that mediates protein deglutamylation of tubulin and non-tubulin target proteins. Catalyzes the removal of polyglutamate side chains present on the gamma-carboxyl group of glutamate residues within the C-terminal tail of tubulin protein. Specifically cleaves tubulin long-side-chains, while it is not able to remove the branching point glutamate. Also catalyzes the removal of polyglutamate residues from the carboxy-terminus of non-tubulin proteins such as MYLK. Mediates the deglutamylation of nucleotidyltransferase CGAS, leading to CGAS antiviral defense response activation. Involved in KLF4 deglutamylation which promotes KLF4 proteasome-mediated degradation, thereby negatively regulating cell pluripotency maintenance and embryogenesis.</text>
</comment>
<evidence type="ECO:0000256" key="23">
    <source>
        <dbReference type="ARBA" id="ARBA00079132"/>
    </source>
</evidence>
<evidence type="ECO:0000256" key="1">
    <source>
        <dbReference type="ARBA" id="ARBA00001947"/>
    </source>
</evidence>
<dbReference type="OrthoDB" id="10253041at2759"/>
<dbReference type="InterPro" id="IPR050821">
    <property type="entry name" value="Cytosolic_carboxypeptidase"/>
</dbReference>
<protein>
    <recommendedName>
        <fullName evidence="22">Cytosolic carboxypeptidase 6</fullName>
        <ecNumber evidence="18">3.4.17.24</ecNumber>
    </recommendedName>
    <alternativeName>
        <fullName evidence="24">ATP/GTP-binding protein-like 4</fullName>
    </alternativeName>
    <alternativeName>
        <fullName evidence="23">Protein deglutamylase CCP6</fullName>
    </alternativeName>
</protein>
<evidence type="ECO:0000256" key="14">
    <source>
        <dbReference type="ARBA" id="ARBA00023049"/>
    </source>
</evidence>
<dbReference type="SUPFAM" id="SSF53187">
    <property type="entry name" value="Zn-dependent exopeptidases"/>
    <property type="match status" value="1"/>
</dbReference>
<keyword evidence="8 29" id="KW-0121">Carboxypeptidase</keyword>
<comment type="cofactor">
    <cofactor evidence="1">
        <name>Zn(2+)</name>
        <dbReference type="ChEBI" id="CHEBI:29105"/>
    </cofactor>
</comment>
<name>A0A6P9BLI6_PANGU</name>
<evidence type="ECO:0000313" key="29">
    <source>
        <dbReference type="RefSeq" id="XP_034270934.1"/>
    </source>
</evidence>
<accession>A0A6P9BLI6</accession>
<comment type="subunit">
    <text evidence="21">Interacts with MYLK.</text>
</comment>
<dbReference type="FunFam" id="3.40.630.10:FF:000062">
    <property type="entry name" value="Cytosolic carboxypeptidase 6"/>
    <property type="match status" value="1"/>
</dbReference>
<dbReference type="GO" id="GO:0005829">
    <property type="term" value="C:cytosol"/>
    <property type="evidence" value="ECO:0007669"/>
    <property type="project" value="UniProtKB-SubCell"/>
</dbReference>
<keyword evidence="7" id="KW-0963">Cytoplasm</keyword>
<dbReference type="Gene3D" id="2.60.40.3120">
    <property type="match status" value="1"/>
</dbReference>
<evidence type="ECO:0000256" key="5">
    <source>
        <dbReference type="ARBA" id="ARBA00004555"/>
    </source>
</evidence>
<organism evidence="28 29">
    <name type="scientific">Pantherophis guttatus</name>
    <name type="common">Corn snake</name>
    <name type="synonym">Elaphe guttata</name>
    <dbReference type="NCBI Taxonomy" id="94885"/>
    <lineage>
        <taxon>Eukaryota</taxon>
        <taxon>Metazoa</taxon>
        <taxon>Chordata</taxon>
        <taxon>Craniata</taxon>
        <taxon>Vertebrata</taxon>
        <taxon>Euteleostomi</taxon>
        <taxon>Lepidosauria</taxon>
        <taxon>Squamata</taxon>
        <taxon>Bifurcata</taxon>
        <taxon>Unidentata</taxon>
        <taxon>Episquamata</taxon>
        <taxon>Toxicofera</taxon>
        <taxon>Serpentes</taxon>
        <taxon>Colubroidea</taxon>
        <taxon>Colubridae</taxon>
        <taxon>Colubrinae</taxon>
        <taxon>Pantherophis</taxon>
    </lineage>
</organism>
<dbReference type="Pfam" id="PF00246">
    <property type="entry name" value="Peptidase_M14"/>
    <property type="match status" value="1"/>
</dbReference>
<proteinExistence type="inferred from homology"/>
<keyword evidence="28" id="KW-1185">Reference proteome</keyword>
<evidence type="ECO:0000256" key="15">
    <source>
        <dbReference type="ARBA" id="ARBA00023212"/>
    </source>
</evidence>
<evidence type="ECO:0000256" key="13">
    <source>
        <dbReference type="ARBA" id="ARBA00023034"/>
    </source>
</evidence>
<dbReference type="GO" id="GO:0005814">
    <property type="term" value="C:centriole"/>
    <property type="evidence" value="ECO:0007669"/>
    <property type="project" value="UniProtKB-SubCell"/>
</dbReference>
<evidence type="ECO:0000256" key="11">
    <source>
        <dbReference type="ARBA" id="ARBA00022801"/>
    </source>
</evidence>
<comment type="catalytic activity">
    <reaction evidence="19">
        <text>(L-glutamyl)(n+1)-gamma-L-glutamyl-L-glutamyl-[protein] + H2O = (L-glutamyl)(n)-gamma-L-glutamyl-L-glutamyl-[protein] + L-glutamate</text>
        <dbReference type="Rhea" id="RHEA:60004"/>
        <dbReference type="Rhea" id="RHEA-COMP:15519"/>
        <dbReference type="Rhea" id="RHEA-COMP:15675"/>
        <dbReference type="ChEBI" id="CHEBI:15377"/>
        <dbReference type="ChEBI" id="CHEBI:29985"/>
        <dbReference type="ChEBI" id="CHEBI:143623"/>
    </reaction>
    <physiologicalReaction direction="left-to-right" evidence="19">
        <dbReference type="Rhea" id="RHEA:60005"/>
    </physiologicalReaction>
</comment>
<keyword evidence="14" id="KW-0482">Metalloprotease</keyword>
<dbReference type="PROSITE" id="PS52035">
    <property type="entry name" value="PEPTIDASE_M14"/>
    <property type="match status" value="1"/>
</dbReference>
<comment type="subcellular location">
    <subcellularLocation>
        <location evidence="3">Cytoplasm</location>
        <location evidence="3">Cytoskeleton</location>
        <location evidence="3">Cilium basal body</location>
    </subcellularLocation>
    <subcellularLocation>
        <location evidence="2">Cytoplasm</location>
        <location evidence="2">Cytoskeleton</location>
        <location evidence="2">Microtubule organizing center</location>
        <location evidence="2">Centrosome</location>
        <location evidence="2">Centriole</location>
    </subcellularLocation>
    <subcellularLocation>
        <location evidence="4">Cytoplasm</location>
        <location evidence="4">Cytosol</location>
    </subcellularLocation>
    <subcellularLocation>
        <location evidence="5">Golgi apparatus</location>
    </subcellularLocation>
</comment>
<evidence type="ECO:0000256" key="2">
    <source>
        <dbReference type="ARBA" id="ARBA00004114"/>
    </source>
</evidence>
<evidence type="ECO:0000256" key="7">
    <source>
        <dbReference type="ARBA" id="ARBA00022490"/>
    </source>
</evidence>
<dbReference type="InterPro" id="IPR040626">
    <property type="entry name" value="Pepdidase_M14_N"/>
</dbReference>
<evidence type="ECO:0000256" key="3">
    <source>
        <dbReference type="ARBA" id="ARBA00004120"/>
    </source>
</evidence>
<evidence type="ECO:0000256" key="26">
    <source>
        <dbReference type="SAM" id="MobiDB-lite"/>
    </source>
</evidence>
<dbReference type="Gene3D" id="3.40.630.10">
    <property type="entry name" value="Zn peptidases"/>
    <property type="match status" value="1"/>
</dbReference>
<keyword evidence="16" id="KW-0966">Cell projection</keyword>
<evidence type="ECO:0000256" key="17">
    <source>
        <dbReference type="ARBA" id="ARBA00024524"/>
    </source>
</evidence>
<dbReference type="GO" id="GO:0006508">
    <property type="term" value="P:proteolysis"/>
    <property type="evidence" value="ECO:0007669"/>
    <property type="project" value="UniProtKB-KW"/>
</dbReference>
<evidence type="ECO:0000256" key="18">
    <source>
        <dbReference type="ARBA" id="ARBA00026108"/>
    </source>
</evidence>
<dbReference type="OMA" id="LRLWFNF"/>
<dbReference type="Proteomes" id="UP001652622">
    <property type="component" value="Unplaced"/>
</dbReference>
<dbReference type="FunFam" id="2.60.40.3120:FF:000003">
    <property type="entry name" value="cytosolic carboxypeptidase 6 isoform X2"/>
    <property type="match status" value="1"/>
</dbReference>
<feature type="active site" description="Proton donor/acceptor" evidence="25">
    <location>
        <position position="403"/>
    </location>
</feature>
<gene>
    <name evidence="29" type="primary">LOC117664199</name>
</gene>
<evidence type="ECO:0000256" key="22">
    <source>
        <dbReference type="ARBA" id="ARBA00074680"/>
    </source>
</evidence>
<evidence type="ECO:0000256" key="19">
    <source>
        <dbReference type="ARBA" id="ARBA00029302"/>
    </source>
</evidence>
<evidence type="ECO:0000256" key="6">
    <source>
        <dbReference type="ARBA" id="ARBA00005988"/>
    </source>
</evidence>
<evidence type="ECO:0000256" key="21">
    <source>
        <dbReference type="ARBA" id="ARBA00063732"/>
    </source>
</evidence>
<evidence type="ECO:0000256" key="9">
    <source>
        <dbReference type="ARBA" id="ARBA00022670"/>
    </source>
</evidence>
<keyword evidence="11" id="KW-0378">Hydrolase</keyword>
<keyword evidence="15" id="KW-0206">Cytoskeleton</keyword>
<dbReference type="GO" id="GO:0004181">
    <property type="term" value="F:metallocarboxypeptidase activity"/>
    <property type="evidence" value="ECO:0007669"/>
    <property type="project" value="InterPro"/>
</dbReference>
<dbReference type="PANTHER" id="PTHR12756">
    <property type="entry name" value="CYTOSOLIC CARBOXYPEPTIDASE"/>
    <property type="match status" value="1"/>
</dbReference>
<dbReference type="RefSeq" id="XP_034270934.1">
    <property type="nucleotide sequence ID" value="XM_034415043.1"/>
</dbReference>
<reference evidence="29" key="1">
    <citation type="submission" date="2025-08" db="UniProtKB">
        <authorList>
            <consortium name="RefSeq"/>
        </authorList>
    </citation>
    <scope>IDENTIFICATION</scope>
    <source>
        <tissue evidence="29">Blood</tissue>
    </source>
</reference>
<dbReference type="InParanoid" id="A0A6P9BLI6"/>
<evidence type="ECO:0000256" key="12">
    <source>
        <dbReference type="ARBA" id="ARBA00022833"/>
    </source>
</evidence>
<evidence type="ECO:0000256" key="4">
    <source>
        <dbReference type="ARBA" id="ARBA00004514"/>
    </source>
</evidence>
<comment type="catalytic activity">
    <reaction evidence="17">
        <text>C-terminal L-alpha-aminoacyl-L-glutamyl-L-glutamyl-[tubulin] + H2O = C-terminal L-alpha-aminoacyl-L-glutamyl-[tubulin] + L-glutamate</text>
        <dbReference type="Rhea" id="RHEA:63792"/>
        <dbReference type="Rhea" id="RHEA-COMP:16435"/>
        <dbReference type="Rhea" id="RHEA-COMP:16436"/>
        <dbReference type="ChEBI" id="CHEBI:15377"/>
        <dbReference type="ChEBI" id="CHEBI:29985"/>
        <dbReference type="ChEBI" id="CHEBI:149555"/>
        <dbReference type="ChEBI" id="CHEBI:149556"/>
        <dbReference type="EC" id="3.4.17.24"/>
    </reaction>
    <physiologicalReaction direction="left-to-right" evidence="17">
        <dbReference type="Rhea" id="RHEA:63793"/>
    </physiologicalReaction>
</comment>
<evidence type="ECO:0000256" key="10">
    <source>
        <dbReference type="ARBA" id="ARBA00022723"/>
    </source>
</evidence>
<dbReference type="GO" id="GO:0005794">
    <property type="term" value="C:Golgi apparatus"/>
    <property type="evidence" value="ECO:0007669"/>
    <property type="project" value="UniProtKB-SubCell"/>
</dbReference>
<dbReference type="KEGG" id="pgut:117664199"/>
<dbReference type="AlphaFoldDB" id="A0A6P9BLI6"/>
<evidence type="ECO:0000313" key="28">
    <source>
        <dbReference type="Proteomes" id="UP001652622"/>
    </source>
</evidence>